<evidence type="ECO:0000259" key="1">
    <source>
        <dbReference type="SMART" id="SM00813"/>
    </source>
</evidence>
<dbReference type="Pfam" id="PF01548">
    <property type="entry name" value="DEDD_Tnp_IS110"/>
    <property type="match status" value="1"/>
</dbReference>
<keyword evidence="3" id="KW-1185">Reference proteome</keyword>
<proteinExistence type="predicted"/>
<gene>
    <name evidence="2" type="ORF">ONZ52_03935</name>
</gene>
<dbReference type="InterPro" id="IPR003346">
    <property type="entry name" value="Transposase_20"/>
</dbReference>
<dbReference type="EMBL" id="JAPEUL010000004">
    <property type="protein sequence ID" value="MCW4628212.1"/>
    <property type="molecule type" value="Genomic_DNA"/>
</dbReference>
<dbReference type="InterPro" id="IPR010720">
    <property type="entry name" value="Alpha-L-AF_C"/>
</dbReference>
<dbReference type="Gene3D" id="2.60.40.1180">
    <property type="entry name" value="Golgi alpha-mannosidase II"/>
    <property type="match status" value="1"/>
</dbReference>
<dbReference type="InterPro" id="IPR013780">
    <property type="entry name" value="Glyco_hydro_b"/>
</dbReference>
<dbReference type="InterPro" id="IPR002525">
    <property type="entry name" value="Transp_IS110-like_N"/>
</dbReference>
<dbReference type="Pfam" id="PF02371">
    <property type="entry name" value="Transposase_20"/>
    <property type="match status" value="1"/>
</dbReference>
<dbReference type="InterPro" id="IPR017853">
    <property type="entry name" value="GH"/>
</dbReference>
<reference evidence="2" key="1">
    <citation type="submission" date="2022-11" db="EMBL/GenBank/DDBJ databases">
        <title>Marinomonas sp. nov., isolated from marine algae.</title>
        <authorList>
            <person name="Choi D.G."/>
            <person name="Kim J.M."/>
            <person name="Lee J.K."/>
            <person name="Baek J.H."/>
            <person name="Jeon C.O."/>
        </authorList>
    </citation>
    <scope>NUCLEOTIDE SEQUENCE</scope>
    <source>
        <strain evidence="2">KJ51-3</strain>
    </source>
</reference>
<dbReference type="SUPFAM" id="SSF51445">
    <property type="entry name" value="(Trans)glycosidases"/>
    <property type="match status" value="1"/>
</dbReference>
<comment type="caution">
    <text evidence="2">The sequence shown here is derived from an EMBL/GenBank/DDBJ whole genome shotgun (WGS) entry which is preliminary data.</text>
</comment>
<dbReference type="SMART" id="SM00813">
    <property type="entry name" value="Alpha-L-AF_C"/>
    <property type="match status" value="1"/>
</dbReference>
<dbReference type="RefSeq" id="WP_265217397.1">
    <property type="nucleotide sequence ID" value="NZ_JAPEUL010000004.1"/>
</dbReference>
<dbReference type="Gene3D" id="3.20.20.80">
    <property type="entry name" value="Glycosidases"/>
    <property type="match status" value="1"/>
</dbReference>
<organism evidence="2 3">
    <name type="scientific">Marinomonas rhodophyticola</name>
    <dbReference type="NCBI Taxonomy" id="2992803"/>
    <lineage>
        <taxon>Bacteria</taxon>
        <taxon>Pseudomonadati</taxon>
        <taxon>Pseudomonadota</taxon>
        <taxon>Gammaproteobacteria</taxon>
        <taxon>Oceanospirillales</taxon>
        <taxon>Oceanospirillaceae</taxon>
        <taxon>Marinomonas</taxon>
    </lineage>
</organism>
<feature type="domain" description="Alpha-L-arabinofuranosidase C-terminal" evidence="1">
    <location>
        <begin position="407"/>
        <end position="611"/>
    </location>
</feature>
<accession>A0ABT3KCF3</accession>
<protein>
    <submittedName>
        <fullName evidence="2">IS110 family transposase</fullName>
    </submittedName>
</protein>
<dbReference type="InterPro" id="IPR047650">
    <property type="entry name" value="Transpos_IS110"/>
</dbReference>
<dbReference type="PANTHER" id="PTHR33055:SF3">
    <property type="entry name" value="PUTATIVE TRANSPOSASE FOR IS117-RELATED"/>
    <property type="match status" value="1"/>
</dbReference>
<dbReference type="Proteomes" id="UP001431181">
    <property type="component" value="Unassembled WGS sequence"/>
</dbReference>
<dbReference type="SUPFAM" id="SSF51011">
    <property type="entry name" value="Glycosyl hydrolase domain"/>
    <property type="match status" value="1"/>
</dbReference>
<sequence length="619" mass="69230">MSTFVGIDIAAKTVDLVIRHDNKNSLVKTFEQTPNGRTEILTLLQQHAPQSVVMEATGIYYLDLAVALHDADIPISVINPKSFNHFAQIKLEHSKTDNIDAGLLAEYAQRMAPEKWTPPQKNKLKIRDISRQINRLTDDCTKAKNRLHAMKSYEDTSDLVIHDEQDGIAYLESRIQRLRMAALEMIKSDTEIAQQFNNILAAKGIGEVSAIAMLGELIILPETLKANQVSRYAGLDVRLNQSGSSLNRPGRLSKAGNAYLRSALFMPAMSAVRHDPNVKAFYEALVARGKKKIQAMCAVMRKMLTGIWACLKLNTPYDSSKLFSDEHKKLALKQSIYPEWESTVLDYTYDTVDYISLHMYFDNHEKNMANYLAKACLLDNYIDTIAAVIKATKAKKRSKHDVYISFDEWNVWYHSNEQDKKILGGNDGWPHAPALLEDIYDFADTLQVGCILNTFIRHSDVVKIGCLAQLVNVIAPIMTVKGGPAWRQSTYYPYLYASQYGRGTALNLAVNSPSYDTEFAKNVAYLDISAVVSDKDGALTFFIVNRHPDENIELDLSLQGFTHHRIIMDKVISGHALDAKNGPEAEPVAPKDGQGAAVTQQKLTASIAPMSYRMIRLGV</sequence>
<dbReference type="NCBIfam" id="NF033542">
    <property type="entry name" value="transpos_IS110"/>
    <property type="match status" value="1"/>
</dbReference>
<evidence type="ECO:0000313" key="2">
    <source>
        <dbReference type="EMBL" id="MCW4628212.1"/>
    </source>
</evidence>
<name>A0ABT3KCF3_9GAMM</name>
<dbReference type="Pfam" id="PF06964">
    <property type="entry name" value="Alpha-L-AF_C"/>
    <property type="match status" value="1"/>
</dbReference>
<evidence type="ECO:0000313" key="3">
    <source>
        <dbReference type="Proteomes" id="UP001431181"/>
    </source>
</evidence>
<dbReference type="PANTHER" id="PTHR33055">
    <property type="entry name" value="TRANSPOSASE FOR INSERTION SEQUENCE ELEMENT IS1111A"/>
    <property type="match status" value="1"/>
</dbReference>